<gene>
    <name evidence="4" type="ORF">IQ260_16150</name>
</gene>
<sequence length="97" mass="10405">MTSSFNPPPSVVSRPTAAIIETWLCEKLATSLNVAIEAIDPDVPFDSYGLDSTEVIGLSGELEEWLHQQVSPTLLYDYPTVAALAEHLAGSSLEAES</sequence>
<dbReference type="SUPFAM" id="SSF47336">
    <property type="entry name" value="ACP-like"/>
    <property type="match status" value="1"/>
</dbReference>
<dbReference type="Pfam" id="PF00550">
    <property type="entry name" value="PP-binding"/>
    <property type="match status" value="1"/>
</dbReference>
<reference evidence="4" key="1">
    <citation type="submission" date="2020-10" db="EMBL/GenBank/DDBJ databases">
        <authorList>
            <person name="Castelo-Branco R."/>
            <person name="Eusebio N."/>
            <person name="Adriana R."/>
            <person name="Vieira A."/>
            <person name="Brugerolle De Fraissinette N."/>
            <person name="Rezende De Castro R."/>
            <person name="Schneider M.P."/>
            <person name="Vasconcelos V."/>
            <person name="Leao P.N."/>
        </authorList>
    </citation>
    <scope>NUCLEOTIDE SEQUENCE</scope>
    <source>
        <strain evidence="4">LEGE 11479</strain>
    </source>
</reference>
<accession>A0A928ZVE4</accession>
<name>A0A928ZVE4_LEPEC</name>
<dbReference type="Gene3D" id="1.10.1200.10">
    <property type="entry name" value="ACP-like"/>
    <property type="match status" value="1"/>
</dbReference>
<proteinExistence type="predicted"/>
<protein>
    <submittedName>
        <fullName evidence="4">Acyl carrier protein</fullName>
    </submittedName>
</protein>
<dbReference type="PROSITE" id="PS00012">
    <property type="entry name" value="PHOSPHOPANTETHEINE"/>
    <property type="match status" value="1"/>
</dbReference>
<dbReference type="InterPro" id="IPR006162">
    <property type="entry name" value="Ppantetheine_attach_site"/>
</dbReference>
<keyword evidence="1" id="KW-0596">Phosphopantetheine</keyword>
<dbReference type="SMART" id="SM00823">
    <property type="entry name" value="PKS_PP"/>
    <property type="match status" value="1"/>
</dbReference>
<dbReference type="GO" id="GO:0031177">
    <property type="term" value="F:phosphopantetheine binding"/>
    <property type="evidence" value="ECO:0007669"/>
    <property type="project" value="InterPro"/>
</dbReference>
<organism evidence="4 5">
    <name type="scientific">Leptolyngbya cf. ectocarpi LEGE 11479</name>
    <dbReference type="NCBI Taxonomy" id="1828722"/>
    <lineage>
        <taxon>Bacteria</taxon>
        <taxon>Bacillati</taxon>
        <taxon>Cyanobacteriota</taxon>
        <taxon>Cyanophyceae</taxon>
        <taxon>Leptolyngbyales</taxon>
        <taxon>Leptolyngbyaceae</taxon>
        <taxon>Leptolyngbya group</taxon>
        <taxon>Leptolyngbya</taxon>
    </lineage>
</organism>
<evidence type="ECO:0000259" key="3">
    <source>
        <dbReference type="PROSITE" id="PS50075"/>
    </source>
</evidence>
<evidence type="ECO:0000256" key="1">
    <source>
        <dbReference type="ARBA" id="ARBA00022450"/>
    </source>
</evidence>
<dbReference type="SMART" id="SM01294">
    <property type="entry name" value="PKS_PP_betabranch"/>
    <property type="match status" value="1"/>
</dbReference>
<dbReference type="RefSeq" id="WP_193994134.1">
    <property type="nucleotide sequence ID" value="NZ_JADEXP010000147.1"/>
</dbReference>
<keyword evidence="2" id="KW-0597">Phosphoprotein</keyword>
<evidence type="ECO:0000313" key="5">
    <source>
        <dbReference type="Proteomes" id="UP000615026"/>
    </source>
</evidence>
<keyword evidence="5" id="KW-1185">Reference proteome</keyword>
<dbReference type="AlphaFoldDB" id="A0A928ZVE4"/>
<comment type="caution">
    <text evidence="4">The sequence shown here is derived from an EMBL/GenBank/DDBJ whole genome shotgun (WGS) entry which is preliminary data.</text>
</comment>
<dbReference type="InterPro" id="IPR036736">
    <property type="entry name" value="ACP-like_sf"/>
</dbReference>
<evidence type="ECO:0000256" key="2">
    <source>
        <dbReference type="ARBA" id="ARBA00022553"/>
    </source>
</evidence>
<dbReference type="InterPro" id="IPR009081">
    <property type="entry name" value="PP-bd_ACP"/>
</dbReference>
<feature type="domain" description="Carrier" evidence="3">
    <location>
        <begin position="14"/>
        <end position="92"/>
    </location>
</feature>
<dbReference type="Proteomes" id="UP000615026">
    <property type="component" value="Unassembled WGS sequence"/>
</dbReference>
<dbReference type="InterPro" id="IPR020806">
    <property type="entry name" value="PKS_PP-bd"/>
</dbReference>
<evidence type="ECO:0000313" key="4">
    <source>
        <dbReference type="EMBL" id="MBE9068185.1"/>
    </source>
</evidence>
<dbReference type="EMBL" id="JADEXP010000147">
    <property type="protein sequence ID" value="MBE9068185.1"/>
    <property type="molecule type" value="Genomic_DNA"/>
</dbReference>
<dbReference type="PROSITE" id="PS50075">
    <property type="entry name" value="CARRIER"/>
    <property type="match status" value="1"/>
</dbReference>